<comment type="similarity">
    <text evidence="1">Belongs to the ATP-dependent AMP-binding enzyme family.</text>
</comment>
<feature type="domain" description="AMP-dependent synthetase/ligase" evidence="3">
    <location>
        <begin position="15"/>
        <end position="397"/>
    </location>
</feature>
<dbReference type="PROSITE" id="PS00455">
    <property type="entry name" value="AMP_BINDING"/>
    <property type="match status" value="1"/>
</dbReference>
<dbReference type="Proteomes" id="UP001601992">
    <property type="component" value="Unassembled WGS sequence"/>
</dbReference>
<dbReference type="InterPro" id="IPR045851">
    <property type="entry name" value="AMP-bd_C_sf"/>
</dbReference>
<evidence type="ECO:0000256" key="1">
    <source>
        <dbReference type="ARBA" id="ARBA00006432"/>
    </source>
</evidence>
<dbReference type="Pfam" id="PF13193">
    <property type="entry name" value="AMP-binding_C"/>
    <property type="match status" value="1"/>
</dbReference>
<dbReference type="SUPFAM" id="SSF56801">
    <property type="entry name" value="Acetyl-CoA synthetase-like"/>
    <property type="match status" value="1"/>
</dbReference>
<reference evidence="5 6" key="1">
    <citation type="submission" date="2024-10" db="EMBL/GenBank/DDBJ databases">
        <title>The Natural Products Discovery Center: Release of the First 8490 Sequenced Strains for Exploring Actinobacteria Biosynthetic Diversity.</title>
        <authorList>
            <person name="Kalkreuter E."/>
            <person name="Kautsar S.A."/>
            <person name="Yang D."/>
            <person name="Bader C.D."/>
            <person name="Teijaro C.N."/>
            <person name="Fluegel L."/>
            <person name="Davis C.M."/>
            <person name="Simpson J.R."/>
            <person name="Lauterbach L."/>
            <person name="Steele A.D."/>
            <person name="Gui C."/>
            <person name="Meng S."/>
            <person name="Li G."/>
            <person name="Viehrig K."/>
            <person name="Ye F."/>
            <person name="Su P."/>
            <person name="Kiefer A.F."/>
            <person name="Nichols A."/>
            <person name="Cepeda A.J."/>
            <person name="Yan W."/>
            <person name="Fan B."/>
            <person name="Jiang Y."/>
            <person name="Adhikari A."/>
            <person name="Zheng C.-J."/>
            <person name="Schuster L."/>
            <person name="Cowan T.M."/>
            <person name="Smanski M.J."/>
            <person name="Chevrette M.G."/>
            <person name="De Carvalho L.P.S."/>
            <person name="Shen B."/>
        </authorList>
    </citation>
    <scope>NUCLEOTIDE SEQUENCE [LARGE SCALE GENOMIC DNA]</scope>
    <source>
        <strain evidence="5 6">NPDC002593</strain>
    </source>
</reference>
<accession>A0ABW6S0P0</accession>
<proteinExistence type="inferred from homology"/>
<dbReference type="PANTHER" id="PTHR43201:SF5">
    <property type="entry name" value="MEDIUM-CHAIN ACYL-COA LIGASE ACSF2, MITOCHONDRIAL"/>
    <property type="match status" value="1"/>
</dbReference>
<feature type="domain" description="AMP-binding enzyme C-terminal" evidence="4">
    <location>
        <begin position="448"/>
        <end position="523"/>
    </location>
</feature>
<comment type="caution">
    <text evidence="5">The sequence shown here is derived from an EMBL/GenBank/DDBJ whole genome shotgun (WGS) entry which is preliminary data.</text>
</comment>
<dbReference type="InterPro" id="IPR042099">
    <property type="entry name" value="ANL_N_sf"/>
</dbReference>
<evidence type="ECO:0000259" key="3">
    <source>
        <dbReference type="Pfam" id="PF00501"/>
    </source>
</evidence>
<evidence type="ECO:0000313" key="6">
    <source>
        <dbReference type="Proteomes" id="UP001601992"/>
    </source>
</evidence>
<dbReference type="PANTHER" id="PTHR43201">
    <property type="entry name" value="ACYL-COA SYNTHETASE"/>
    <property type="match status" value="1"/>
</dbReference>
<name>A0ABW6S0P0_9NOCA</name>
<evidence type="ECO:0000259" key="4">
    <source>
        <dbReference type="Pfam" id="PF13193"/>
    </source>
</evidence>
<dbReference type="Pfam" id="PF00501">
    <property type="entry name" value="AMP-binding"/>
    <property type="match status" value="1"/>
</dbReference>
<evidence type="ECO:0000256" key="2">
    <source>
        <dbReference type="ARBA" id="ARBA00022598"/>
    </source>
</evidence>
<dbReference type="InterPro" id="IPR025110">
    <property type="entry name" value="AMP-bd_C"/>
</dbReference>
<protein>
    <submittedName>
        <fullName evidence="5">AMP-binding protein</fullName>
    </submittedName>
</protein>
<sequence>MRPIPDWGTVPRMLRATAAARPEAIVCVDGDKRLSHADLRDGASRIARALLAHGVSKGDRVAIWAPNSWQWVVTAFGVWDVGAVLVPLSTRGKGIETRDLLERTGCSVLFVADQFLGTSYLDMLADVAGPTTEVLPFAQLPSLRKVVLIGDDPAVLGATPWTDFLDDARWTPEKVADMHAETVDPDDAFEILCTSGTTGVPKGVVLTGGQILRAYWDWAEVIGLGRGDNYPIVSPFAHGFGINAGLLVCVMRSATMVPIPVFDPDAAFDLIENRKVSILAGPPSLFAQMLRRPDIGRRDLSSLRVAVAGAAAVPTELIRDMHSRMGFRQVVNAYGLIEGSVVTMTRADDPIEVIATSAGRPMPGVEVRIVDADETPLPSGNPGEIEVRGYGVMQHYWNAPDLTADAVSPEGWLRTGDIGTIDDAGNLAIVDRKKEMFISNGFNAYPAEIENLLLHNKSLAHVAVVAVPDVDRGEVAWAFAIAADNAEPDEQAIVAWAKSSMSNYKVPRRVVFVPEMPTTPNGKIDKARLRQVAHASLEQR</sequence>
<dbReference type="EMBL" id="JBIAQY010000004">
    <property type="protein sequence ID" value="MFF3569153.1"/>
    <property type="molecule type" value="Genomic_DNA"/>
</dbReference>
<organism evidence="5 6">
    <name type="scientific">Nocardia jiangxiensis</name>
    <dbReference type="NCBI Taxonomy" id="282685"/>
    <lineage>
        <taxon>Bacteria</taxon>
        <taxon>Bacillati</taxon>
        <taxon>Actinomycetota</taxon>
        <taxon>Actinomycetes</taxon>
        <taxon>Mycobacteriales</taxon>
        <taxon>Nocardiaceae</taxon>
        <taxon>Nocardia</taxon>
    </lineage>
</organism>
<dbReference type="RefSeq" id="WP_387403902.1">
    <property type="nucleotide sequence ID" value="NZ_JBIAQY010000004.1"/>
</dbReference>
<evidence type="ECO:0000313" key="5">
    <source>
        <dbReference type="EMBL" id="MFF3569153.1"/>
    </source>
</evidence>
<dbReference type="Gene3D" id="3.40.50.12780">
    <property type="entry name" value="N-terminal domain of ligase-like"/>
    <property type="match status" value="1"/>
</dbReference>
<dbReference type="InterPro" id="IPR000873">
    <property type="entry name" value="AMP-dep_synth/lig_dom"/>
</dbReference>
<dbReference type="Gene3D" id="3.30.300.30">
    <property type="match status" value="1"/>
</dbReference>
<gene>
    <name evidence="5" type="ORF">ACFYXQ_15375</name>
</gene>
<dbReference type="InterPro" id="IPR020845">
    <property type="entry name" value="AMP-binding_CS"/>
</dbReference>
<keyword evidence="6" id="KW-1185">Reference proteome</keyword>
<keyword evidence="2" id="KW-0436">Ligase</keyword>